<dbReference type="Pfam" id="PF12323">
    <property type="entry name" value="HTH_OrfB_IS605"/>
    <property type="match status" value="1"/>
</dbReference>
<feature type="domain" description="Transposase putative helix-turn-helix" evidence="1">
    <location>
        <begin position="28"/>
        <end position="67"/>
    </location>
</feature>
<protein>
    <recommendedName>
        <fullName evidence="1">Transposase putative helix-turn-helix domain-containing protein</fullName>
    </recommendedName>
</protein>
<dbReference type="EMBL" id="DTHO01000007">
    <property type="protein sequence ID" value="HGG98964.1"/>
    <property type="molecule type" value="Genomic_DNA"/>
</dbReference>
<evidence type="ECO:0000313" key="2">
    <source>
        <dbReference type="EMBL" id="HGG98964.1"/>
    </source>
</evidence>
<comment type="caution">
    <text evidence="2">The sequence shown here is derived from an EMBL/GenBank/DDBJ whole genome shotgun (WGS) entry which is preliminary data.</text>
</comment>
<dbReference type="AlphaFoldDB" id="A0A7C4EKD8"/>
<name>A0A7C4EKD8_9BACT</name>
<proteinExistence type="predicted"/>
<dbReference type="InterPro" id="IPR021027">
    <property type="entry name" value="Transposase_put_HTH"/>
</dbReference>
<gene>
    <name evidence="2" type="ORF">ENV75_00685</name>
</gene>
<accession>A0A7C4EKD8</accession>
<evidence type="ECO:0000259" key="1">
    <source>
        <dbReference type="Pfam" id="PF12323"/>
    </source>
</evidence>
<sequence length="176" mass="20846">MNGISKKSTEERKKQREILQSLGYYEYAYKFRIYTDKTQQEFLNKSIGCTRFIYNKMLYLSEENYRNYGFRWNVYDYKKLIPELKKKYPFLRDCPSQALQEAVRLLDNAYWITPTKSISKGNQISPSLKRKRTVVVFTFHKAGNLNTPVVNSVTLYSKVRNSTLKDKDSQENRGDS</sequence>
<organism evidence="2">
    <name type="scientific">Thermodesulfovibrio aggregans</name>
    <dbReference type="NCBI Taxonomy" id="86166"/>
    <lineage>
        <taxon>Bacteria</taxon>
        <taxon>Pseudomonadati</taxon>
        <taxon>Nitrospirota</taxon>
        <taxon>Thermodesulfovibrionia</taxon>
        <taxon>Thermodesulfovibrionales</taxon>
        <taxon>Thermodesulfovibrionaceae</taxon>
        <taxon>Thermodesulfovibrio</taxon>
    </lineage>
</organism>
<reference evidence="2" key="1">
    <citation type="journal article" date="2020" name="mSystems">
        <title>Genome- and Community-Level Interaction Insights into Carbon Utilization and Element Cycling Functions of Hydrothermarchaeota in Hydrothermal Sediment.</title>
        <authorList>
            <person name="Zhou Z."/>
            <person name="Liu Y."/>
            <person name="Xu W."/>
            <person name="Pan J."/>
            <person name="Luo Z.H."/>
            <person name="Li M."/>
        </authorList>
    </citation>
    <scope>NUCLEOTIDE SEQUENCE [LARGE SCALE GENOMIC DNA]</scope>
    <source>
        <strain evidence="2">SpSt-788</strain>
    </source>
</reference>